<keyword evidence="3 6" id="KW-0812">Transmembrane</keyword>
<dbReference type="SUPFAM" id="SSF103473">
    <property type="entry name" value="MFS general substrate transporter"/>
    <property type="match status" value="1"/>
</dbReference>
<feature type="transmembrane region" description="Helical" evidence="6">
    <location>
        <begin position="291"/>
        <end position="314"/>
    </location>
</feature>
<feature type="transmembrane region" description="Helical" evidence="6">
    <location>
        <begin position="102"/>
        <end position="125"/>
    </location>
</feature>
<dbReference type="InterPro" id="IPR020846">
    <property type="entry name" value="MFS_dom"/>
</dbReference>
<feature type="transmembrane region" description="Helical" evidence="6">
    <location>
        <begin position="351"/>
        <end position="371"/>
    </location>
</feature>
<keyword evidence="9" id="KW-1185">Reference proteome</keyword>
<organism evidence="9">
    <name type="scientific">Erwinia billingiae (strain Eb661)</name>
    <dbReference type="NCBI Taxonomy" id="634500"/>
    <lineage>
        <taxon>Bacteria</taxon>
        <taxon>Pseudomonadati</taxon>
        <taxon>Pseudomonadota</taxon>
        <taxon>Gammaproteobacteria</taxon>
        <taxon>Enterobacterales</taxon>
        <taxon>Erwiniaceae</taxon>
        <taxon>Erwinia</taxon>
    </lineage>
</organism>
<feature type="transmembrane region" description="Helical" evidence="6">
    <location>
        <begin position="162"/>
        <end position="181"/>
    </location>
</feature>
<evidence type="ECO:0000256" key="1">
    <source>
        <dbReference type="ARBA" id="ARBA00004651"/>
    </source>
</evidence>
<keyword evidence="2" id="KW-1003">Cell membrane</keyword>
<dbReference type="Pfam" id="PF07690">
    <property type="entry name" value="MFS_1"/>
    <property type="match status" value="1"/>
</dbReference>
<evidence type="ECO:0000256" key="5">
    <source>
        <dbReference type="ARBA" id="ARBA00023136"/>
    </source>
</evidence>
<evidence type="ECO:0000259" key="7">
    <source>
        <dbReference type="PROSITE" id="PS50850"/>
    </source>
</evidence>
<feature type="transmembrane region" description="Helical" evidence="6">
    <location>
        <begin position="74"/>
        <end position="96"/>
    </location>
</feature>
<evidence type="ECO:0000256" key="6">
    <source>
        <dbReference type="SAM" id="Phobius"/>
    </source>
</evidence>
<evidence type="ECO:0000256" key="4">
    <source>
        <dbReference type="ARBA" id="ARBA00022989"/>
    </source>
</evidence>
<feature type="transmembrane region" description="Helical" evidence="6">
    <location>
        <begin position="7"/>
        <end position="30"/>
    </location>
</feature>
<feature type="transmembrane region" description="Helical" evidence="6">
    <location>
        <begin position="267"/>
        <end position="285"/>
    </location>
</feature>
<feature type="transmembrane region" description="Helical" evidence="6">
    <location>
        <begin position="326"/>
        <end position="345"/>
    </location>
</feature>
<dbReference type="PROSITE" id="PS50850">
    <property type="entry name" value="MFS"/>
    <property type="match status" value="1"/>
</dbReference>
<feature type="domain" description="Major facilitator superfamily (MFS) profile" evidence="7">
    <location>
        <begin position="3"/>
        <end position="376"/>
    </location>
</feature>
<keyword evidence="4 6" id="KW-1133">Transmembrane helix</keyword>
<name>D8MM46_ERWBE</name>
<dbReference type="Gene3D" id="1.20.1250.20">
    <property type="entry name" value="MFS general substrate transporter like domains"/>
    <property type="match status" value="1"/>
</dbReference>
<evidence type="ECO:0000256" key="3">
    <source>
        <dbReference type="ARBA" id="ARBA00022692"/>
    </source>
</evidence>
<dbReference type="eggNOG" id="COG2814">
    <property type="taxonomic scope" value="Bacteria"/>
</dbReference>
<dbReference type="RefSeq" id="WP_013200437.1">
    <property type="nucleotide sequence ID" value="NC_014306.1"/>
</dbReference>
<dbReference type="CDD" id="cd17473">
    <property type="entry name" value="MFS_arabinose_efflux_permease_like"/>
    <property type="match status" value="1"/>
</dbReference>
<comment type="subcellular location">
    <subcellularLocation>
        <location evidence="1">Cell membrane</location>
        <topology evidence="1">Multi-pass membrane protein</topology>
    </subcellularLocation>
</comment>
<dbReference type="AlphaFoldDB" id="D8MM46"/>
<dbReference type="Proteomes" id="UP000008793">
    <property type="component" value="Chromosome"/>
</dbReference>
<dbReference type="GO" id="GO:0022857">
    <property type="term" value="F:transmembrane transporter activity"/>
    <property type="evidence" value="ECO:0007669"/>
    <property type="project" value="InterPro"/>
</dbReference>
<feature type="transmembrane region" description="Helical" evidence="6">
    <location>
        <begin position="202"/>
        <end position="225"/>
    </location>
</feature>
<feature type="transmembrane region" description="Helical" evidence="6">
    <location>
        <begin position="237"/>
        <end position="255"/>
    </location>
</feature>
<dbReference type="PROSITE" id="PS51257">
    <property type="entry name" value="PROKAR_LIPOPROTEIN"/>
    <property type="match status" value="1"/>
</dbReference>
<gene>
    <name evidence="8" type="ordered locus">EbC_03990</name>
</gene>
<keyword evidence="5 6" id="KW-0472">Membrane</keyword>
<evidence type="ECO:0000256" key="2">
    <source>
        <dbReference type="ARBA" id="ARBA00022475"/>
    </source>
</evidence>
<dbReference type="HOGENOM" id="CLU_001265_10_6_6"/>
<feature type="transmembrane region" description="Helical" evidence="6">
    <location>
        <begin position="42"/>
        <end position="62"/>
    </location>
</feature>
<proteinExistence type="predicted"/>
<evidence type="ECO:0000313" key="8">
    <source>
        <dbReference type="EMBL" id="CAX57930.1"/>
    </source>
</evidence>
<dbReference type="GeneID" id="90510394"/>
<accession>D8MM46</accession>
<dbReference type="InterPro" id="IPR011701">
    <property type="entry name" value="MFS"/>
</dbReference>
<dbReference type="PANTHER" id="PTHR43124">
    <property type="entry name" value="PURINE EFFLUX PUMP PBUE"/>
    <property type="match status" value="1"/>
</dbReference>
<dbReference type="PANTHER" id="PTHR43124:SF3">
    <property type="entry name" value="CHLORAMPHENICOL EFFLUX PUMP RV0191"/>
    <property type="match status" value="1"/>
</dbReference>
<dbReference type="InterPro" id="IPR050189">
    <property type="entry name" value="MFS_Efflux_Transporters"/>
</dbReference>
<sequence>MKQISTAGVFTLLAIACLTIMVGCVIVPGLPSVAAHLGISGQASWLITLPSLGVVMFGPIAAKIIESKGLYRSLMVGLLSYGALGTAGAFLAHPAVLFADRFLLGGATALVMSAGTGLLSSFFSGEQRLKMIARQGMSIELGGVIFLFFGGLLATAGWRWPFSLYLFAWLFLLMLLIFVPRPDESRYQSVLEEADAPATSRLIPVYLAAFFSMVCFFTAVIVLPLQLHGLGYNEAQTGYYLAFISLMAVVAAWLMPRAVKGLGEFTTLYLAFLAYAAAHLLLAFSSDPGGLIAAGILMGCGFGLSVPLVNHLVVEHSPVSRRGQNLAYLSMAIFSGQFCSSFMELMPGNRSGIFCGAAGIALMVVPVLWRFHASQHKEARESQTLP</sequence>
<dbReference type="KEGG" id="ebi:EbC_03990"/>
<dbReference type="EMBL" id="FP236843">
    <property type="protein sequence ID" value="CAX57930.1"/>
    <property type="molecule type" value="Genomic_DNA"/>
</dbReference>
<protein>
    <submittedName>
        <fullName evidence="8">Permease, MFS family</fullName>
    </submittedName>
</protein>
<feature type="transmembrane region" description="Helical" evidence="6">
    <location>
        <begin position="137"/>
        <end position="156"/>
    </location>
</feature>
<reference evidence="8 9" key="1">
    <citation type="journal article" date="2010" name="BMC Genomics">
        <title>Genome comparison of the epiphytic bacteria Erwinia billingiae and E. tasmaniensis with the pear pathogen E. pyrifoliae.</title>
        <authorList>
            <person name="Kube M."/>
            <person name="Migdoll A.M."/>
            <person name="Gehring I."/>
            <person name="Heitmann K."/>
            <person name="Mayer Y."/>
            <person name="Kuhl H."/>
            <person name="Knaust F."/>
            <person name="Geider K."/>
            <person name="Reinhardt R."/>
        </authorList>
    </citation>
    <scope>NUCLEOTIDE SEQUENCE [LARGE SCALE GENOMIC DNA]</scope>
    <source>
        <strain evidence="8 9">Eb661</strain>
    </source>
</reference>
<evidence type="ECO:0000313" key="9">
    <source>
        <dbReference type="Proteomes" id="UP000008793"/>
    </source>
</evidence>
<dbReference type="InterPro" id="IPR036259">
    <property type="entry name" value="MFS_trans_sf"/>
</dbReference>
<dbReference type="GO" id="GO:0005886">
    <property type="term" value="C:plasma membrane"/>
    <property type="evidence" value="ECO:0007669"/>
    <property type="project" value="UniProtKB-SubCell"/>
</dbReference>